<proteinExistence type="predicted"/>
<protein>
    <submittedName>
        <fullName evidence="1">Uncharacterized protein</fullName>
    </submittedName>
</protein>
<keyword evidence="2" id="KW-1185">Reference proteome</keyword>
<sequence>MIWASPLSKERSMSVKQLAKKVLERLSKYETAKANVKDKEANVLVKEAQLLDKKATALRAEANILRGEVQELRGSAYTIGQLAEKLK</sequence>
<name>A0A513ZZ24_9CAUD</name>
<evidence type="ECO:0000313" key="1">
    <source>
        <dbReference type="EMBL" id="QDH46274.1"/>
    </source>
</evidence>
<dbReference type="Proteomes" id="UP000316756">
    <property type="component" value="Segment"/>
</dbReference>
<evidence type="ECO:0000313" key="2">
    <source>
        <dbReference type="Proteomes" id="UP000316756"/>
    </source>
</evidence>
<reference evidence="1 2" key="1">
    <citation type="submission" date="2019-04" db="EMBL/GenBank/DDBJ databases">
        <title>Novel bacteriophages capable of disrupting biofilms from clinical strains of Aeromonas hydrophila with intrinsic antibiotic resistance.</title>
        <authorList>
            <person name="Kabwe M."/>
            <person name="Brown T.L."/>
            <person name="Speirs L."/>
            <person name="Ku H."/>
            <person name="Leach M."/>
            <person name="Chan H.T."/>
            <person name="Petrovski S."/>
            <person name="Lock P."/>
            <person name="Tucci J."/>
        </authorList>
    </citation>
    <scope>NUCLEOTIDE SEQUENCE [LARGE SCALE GENOMIC DNA]</scope>
</reference>
<organism evidence="1 2">
    <name type="scientific">Aeromonas phage LAh1</name>
    <dbReference type="NCBI Taxonomy" id="2591024"/>
    <lineage>
        <taxon>Viruses</taxon>
        <taxon>Duplodnaviria</taxon>
        <taxon>Heunggongvirae</taxon>
        <taxon>Uroviricota</taxon>
        <taxon>Caudoviricetes</taxon>
        <taxon>Autographivirales</taxon>
        <taxon>Autonotataviridae</taxon>
        <taxon>Melnykvirinae</taxon>
        <taxon>Ahphunavirus</taxon>
        <taxon>Ahphunavirus LAh1</taxon>
    </lineage>
</organism>
<accession>A0A513ZZ24</accession>
<gene>
    <name evidence="1" type="ORF">LAh1_26</name>
</gene>
<dbReference type="EMBL" id="MK838107">
    <property type="protein sequence ID" value="QDH46274.1"/>
    <property type="molecule type" value="Genomic_DNA"/>
</dbReference>